<feature type="compositionally biased region" description="Polar residues" evidence="1">
    <location>
        <begin position="386"/>
        <end position="400"/>
    </location>
</feature>
<evidence type="ECO:0000313" key="3">
    <source>
        <dbReference type="Proteomes" id="UP000093943"/>
    </source>
</evidence>
<feature type="compositionally biased region" description="Low complexity" evidence="1">
    <location>
        <begin position="327"/>
        <end position="361"/>
    </location>
</feature>
<evidence type="ECO:0000256" key="1">
    <source>
        <dbReference type="SAM" id="MobiDB-lite"/>
    </source>
</evidence>
<accession>A0A1A2XHC3</accession>
<comment type="caution">
    <text evidence="2">The sequence shown here is derived from an EMBL/GenBank/DDBJ whole genome shotgun (WGS) entry which is preliminary data.</text>
</comment>
<evidence type="ECO:0000313" key="2">
    <source>
        <dbReference type="EMBL" id="OBI24291.1"/>
    </source>
</evidence>
<gene>
    <name evidence="2" type="ORF">A5710_00830</name>
</gene>
<feature type="compositionally biased region" description="Gly residues" evidence="1">
    <location>
        <begin position="483"/>
        <end position="510"/>
    </location>
</feature>
<protein>
    <submittedName>
        <fullName evidence="2">Uncharacterized protein</fullName>
    </submittedName>
</protein>
<reference evidence="3" key="1">
    <citation type="submission" date="2016-06" db="EMBL/GenBank/DDBJ databases">
        <authorList>
            <person name="Sutton G."/>
            <person name="Brinkac L."/>
            <person name="Sanka R."/>
            <person name="Adams M."/>
            <person name="Lau E."/>
            <person name="Sam S."/>
            <person name="Sreng N."/>
            <person name="Him V."/>
            <person name="Kerleguer A."/>
            <person name="Cheng S."/>
        </authorList>
    </citation>
    <scope>NUCLEOTIDE SEQUENCE [LARGE SCALE GENOMIC DNA]</scope>
    <source>
        <strain evidence="3">E1876</strain>
    </source>
</reference>
<dbReference type="AlphaFoldDB" id="A0A1A2XHC3"/>
<organism evidence="2 3">
    <name type="scientific">Mycolicibacter sinensis (strain JDM601)</name>
    <name type="common">Mycobacterium sinense</name>
    <dbReference type="NCBI Taxonomy" id="875328"/>
    <lineage>
        <taxon>Bacteria</taxon>
        <taxon>Bacillati</taxon>
        <taxon>Actinomycetota</taxon>
        <taxon>Actinomycetes</taxon>
        <taxon>Mycobacteriales</taxon>
        <taxon>Mycobacteriaceae</taxon>
        <taxon>Mycolicibacter</taxon>
    </lineage>
</organism>
<sequence length="836" mass="83667">MGQQLYRSALRAATSASKRGAPLAEAGNGPFAQAIKAGRRPPDSLVQHLDDWEEFHNGQAADLGAAIDKSQDHYRPRFEQALQGEAGEALLAAHDDNVRLWSRHQSRHQTAATASYQASAQVQNVQAEIDDLAQAGEEEFNAAVQQRDSARALSVWQSYSSQADAVVAKATPTIASTVKGAGFTIPMDAPIDKHGSSEKDDSKQSKQGEDSKPTGKEGDGDAKQGGDAKPAGNTADGGDATQSSDAKPTANGTNGGDAIQSSDAKPTANGANGGDATQNRMPNGMPMMPSQARTAGSGGAGMPSGLGSGLGSGGPGGLGSGMGSGMSSGLSPSSLSSGLGSAGTSPASAGGSPFGSMPSPLADAGAGFQSGLASGMGSSGGMAPISQMSQQPLAPFSSQQPMVAAPPAGGAVSPAGMTPSAGLPAASQPAGVAGSGGFGAPGGMAGGMVPPAGAMGAAGQPLAPYSPPGAGVPPGGASTAPAAGGGPAPAGSGSTSGGGPSPVMAGGPGTSGAMTAAAAASEDTNPDVVTAQRVLAGLVRGSEASEMLVVWAVAVLRSPYGSQIMVANNMGGGGYLPAKVFLPTTAHLAVSDPVLPIGWAADWMGCQRPSKILADHFTRLRKLVAGVSVSAMVTTELWPEPPGCGGDFVPMQHRDVLGMLSQAPRLDGGHLHRLAVLDQGLAQRVDALDRGGDVSAWAAATLTGTVFKEAAKPDGTGSALVHAIDAEILQAVNDGTADAERWKAYDRAAEQRDSGAALWPDTHAPRDNDGSDAARAAILWYQHYYRAGRMIELVRCWKARPPRLAEVVYCAITAGFGSLAVSTLAAMEHHLGEQGK</sequence>
<dbReference type="EMBL" id="LZKG01000173">
    <property type="protein sequence ID" value="OBI24291.1"/>
    <property type="molecule type" value="Genomic_DNA"/>
</dbReference>
<feature type="compositionally biased region" description="Basic and acidic residues" evidence="1">
    <location>
        <begin position="190"/>
        <end position="226"/>
    </location>
</feature>
<feature type="compositionally biased region" description="Low complexity" evidence="1">
    <location>
        <begin position="401"/>
        <end position="417"/>
    </location>
</feature>
<feature type="compositionally biased region" description="Polar residues" evidence="1">
    <location>
        <begin position="240"/>
        <end position="252"/>
    </location>
</feature>
<feature type="region of interest" description="Disordered" evidence="1">
    <location>
        <begin position="466"/>
        <end position="525"/>
    </location>
</feature>
<dbReference type="Proteomes" id="UP000093943">
    <property type="component" value="Unassembled WGS sequence"/>
</dbReference>
<feature type="compositionally biased region" description="Gly residues" evidence="1">
    <location>
        <begin position="296"/>
        <end position="326"/>
    </location>
</feature>
<feature type="region of interest" description="Disordered" evidence="1">
    <location>
        <begin position="16"/>
        <end position="42"/>
    </location>
</feature>
<feature type="compositionally biased region" description="Low complexity" evidence="1">
    <location>
        <begin position="511"/>
        <end position="521"/>
    </location>
</feature>
<feature type="region of interest" description="Disordered" evidence="1">
    <location>
        <begin position="184"/>
        <end position="432"/>
    </location>
</feature>
<proteinExistence type="predicted"/>
<name>A0A1A2XHC3_MYCSD</name>